<reference evidence="1" key="1">
    <citation type="submission" date="2014-12" db="EMBL/GenBank/DDBJ databases">
        <authorList>
            <person name="Huang H.-H."/>
            <person name="Chen S.-C."/>
            <person name="Lai M.-C."/>
        </authorList>
    </citation>
    <scope>NUCLEOTIDE SEQUENCE</scope>
    <source>
        <strain evidence="1">K1F9705b</strain>
    </source>
</reference>
<organism evidence="1 2">
    <name type="scientific">Methanocalculus chunghsingensis</name>
    <dbReference type="NCBI Taxonomy" id="156457"/>
    <lineage>
        <taxon>Archaea</taxon>
        <taxon>Methanobacteriati</taxon>
        <taxon>Methanobacteriota</taxon>
        <taxon>Stenosarchaea group</taxon>
        <taxon>Methanomicrobia</taxon>
        <taxon>Methanomicrobiales</taxon>
        <taxon>Methanocalculaceae</taxon>
        <taxon>Methanocalculus</taxon>
    </lineage>
</organism>
<dbReference type="EMBL" id="JWHL01000022">
    <property type="protein sequence ID" value="MBR1369873.1"/>
    <property type="molecule type" value="Genomic_DNA"/>
</dbReference>
<sequence length="74" mass="8680">MIPCRTGDSAWSIYLYRAVCECFLTETDSPDQGTSKKSSGTDQEYDLYEEYDLSYREKRTEQHPKNTFRLHCSP</sequence>
<accession>A0A8J7WBU5</accession>
<name>A0A8J7WBU5_9EURY</name>
<protein>
    <submittedName>
        <fullName evidence="1">Uncharacterized protein</fullName>
    </submittedName>
</protein>
<dbReference type="AlphaFoldDB" id="A0A8J7WBU5"/>
<proteinExistence type="predicted"/>
<comment type="caution">
    <text evidence="1">The sequence shown here is derived from an EMBL/GenBank/DDBJ whole genome shotgun (WGS) entry which is preliminary data.</text>
</comment>
<evidence type="ECO:0000313" key="2">
    <source>
        <dbReference type="Proteomes" id="UP000730161"/>
    </source>
</evidence>
<evidence type="ECO:0000313" key="1">
    <source>
        <dbReference type="EMBL" id="MBR1369873.1"/>
    </source>
</evidence>
<dbReference type="Proteomes" id="UP000730161">
    <property type="component" value="Unassembled WGS sequence"/>
</dbReference>
<keyword evidence="2" id="KW-1185">Reference proteome</keyword>
<gene>
    <name evidence="1" type="ORF">RJ53_10445</name>
</gene>